<protein>
    <submittedName>
        <fullName evidence="3">Uncharacterized protein</fullName>
    </submittedName>
</protein>
<feature type="compositionally biased region" description="Basic and acidic residues" evidence="1">
    <location>
        <begin position="103"/>
        <end position="133"/>
    </location>
</feature>
<feature type="region of interest" description="Disordered" evidence="1">
    <location>
        <begin position="103"/>
        <end position="141"/>
    </location>
</feature>
<dbReference type="AlphaFoldDB" id="A0A4R8QAH0"/>
<dbReference type="InterPro" id="IPR053008">
    <property type="entry name" value="Phomopsin_biosynth_assoc"/>
</dbReference>
<dbReference type="EMBL" id="QAPG01000059">
    <property type="protein sequence ID" value="TDZ33786.1"/>
    <property type="molecule type" value="Genomic_DNA"/>
</dbReference>
<keyword evidence="2" id="KW-0472">Membrane</keyword>
<evidence type="ECO:0000256" key="1">
    <source>
        <dbReference type="SAM" id="MobiDB-lite"/>
    </source>
</evidence>
<accession>A0A4R8QAH0</accession>
<feature type="region of interest" description="Disordered" evidence="1">
    <location>
        <begin position="15"/>
        <end position="70"/>
    </location>
</feature>
<proteinExistence type="predicted"/>
<name>A0A4R8QAH0_9PEZI</name>
<evidence type="ECO:0000313" key="4">
    <source>
        <dbReference type="Proteomes" id="UP000295083"/>
    </source>
</evidence>
<dbReference type="PANTHER" id="PTHR35896">
    <property type="entry name" value="IG-LIKE DOMAIN-CONTAINING PROTEIN"/>
    <property type="match status" value="1"/>
</dbReference>
<feature type="transmembrane region" description="Helical" evidence="2">
    <location>
        <begin position="77"/>
        <end position="96"/>
    </location>
</feature>
<keyword evidence="4" id="KW-1185">Reference proteome</keyword>
<organism evidence="3 4">
    <name type="scientific">Colletotrichum spinosum</name>
    <dbReference type="NCBI Taxonomy" id="1347390"/>
    <lineage>
        <taxon>Eukaryota</taxon>
        <taxon>Fungi</taxon>
        <taxon>Dikarya</taxon>
        <taxon>Ascomycota</taxon>
        <taxon>Pezizomycotina</taxon>
        <taxon>Sordariomycetes</taxon>
        <taxon>Hypocreomycetidae</taxon>
        <taxon>Glomerellales</taxon>
        <taxon>Glomerellaceae</taxon>
        <taxon>Colletotrichum</taxon>
        <taxon>Colletotrichum orbiculare species complex</taxon>
    </lineage>
</organism>
<dbReference type="PANTHER" id="PTHR35896:SF3">
    <property type="entry name" value="MAJOR FACILITATOR SUPERFAMILY TRANSPORTER"/>
    <property type="match status" value="1"/>
</dbReference>
<keyword evidence="2" id="KW-0812">Transmembrane</keyword>
<feature type="compositionally biased region" description="Basic residues" evidence="1">
    <location>
        <begin position="49"/>
        <end position="58"/>
    </location>
</feature>
<gene>
    <name evidence="3" type="ORF">C8035_v010916</name>
</gene>
<dbReference type="Proteomes" id="UP000295083">
    <property type="component" value="Unassembled WGS sequence"/>
</dbReference>
<sequence>MENLAIFKAFRKSPYTPLPTQEQPEVVDPGSPFKDEEHHGPPSKPPIRPSRRLRKKRPSEHPEPSSSESQFLPNLRLTAWLALGIICTFVIVFILMPSPTKHHEYPSKDDHHINHPHEKPHHDESHDRPKQVPHEPQCGRTPAEARERGCVFEQQLGAWVPTKCAWEEIIDQFHGIVGDIYLEWEWFTDTDLKQKVAPSELPQLQNGNFSVVYTPYPRAHDLHCLYCWRKVEYAIEHGIGWLDARCHQFWHTKHCITLVAQTLTDQAEKHRALSYPLLFHDCVPLTSTNES</sequence>
<keyword evidence="2" id="KW-1133">Transmembrane helix</keyword>
<evidence type="ECO:0000256" key="2">
    <source>
        <dbReference type="SAM" id="Phobius"/>
    </source>
</evidence>
<reference evidence="3 4" key="1">
    <citation type="submission" date="2018-11" db="EMBL/GenBank/DDBJ databases">
        <title>Genome sequence and assembly of Colletotrichum spinosum.</title>
        <authorList>
            <person name="Gan P."/>
            <person name="Shirasu K."/>
        </authorList>
    </citation>
    <scope>NUCLEOTIDE SEQUENCE [LARGE SCALE GENOMIC DNA]</scope>
    <source>
        <strain evidence="3 4">CBS 515.97</strain>
    </source>
</reference>
<evidence type="ECO:0000313" key="3">
    <source>
        <dbReference type="EMBL" id="TDZ33786.1"/>
    </source>
</evidence>
<comment type="caution">
    <text evidence="3">The sequence shown here is derived from an EMBL/GenBank/DDBJ whole genome shotgun (WGS) entry which is preliminary data.</text>
</comment>